<evidence type="ECO:0008006" key="2">
    <source>
        <dbReference type="Google" id="ProtNLM"/>
    </source>
</evidence>
<dbReference type="AlphaFoldDB" id="A0A3B1E4J0"/>
<organism evidence="1">
    <name type="scientific">hydrothermal vent metagenome</name>
    <dbReference type="NCBI Taxonomy" id="652676"/>
    <lineage>
        <taxon>unclassified sequences</taxon>
        <taxon>metagenomes</taxon>
        <taxon>ecological metagenomes</taxon>
    </lineage>
</organism>
<dbReference type="PROSITE" id="PS51257">
    <property type="entry name" value="PROKAR_LIPOPROTEIN"/>
    <property type="match status" value="1"/>
</dbReference>
<protein>
    <recommendedName>
        <fullName evidence="2">Lipoprotein</fullName>
    </recommendedName>
</protein>
<dbReference type="EMBL" id="UOGL01000127">
    <property type="protein sequence ID" value="VAX37517.1"/>
    <property type="molecule type" value="Genomic_DNA"/>
</dbReference>
<evidence type="ECO:0000313" key="1">
    <source>
        <dbReference type="EMBL" id="VAX37517.1"/>
    </source>
</evidence>
<proteinExistence type="predicted"/>
<sequence length="281" mass="30892">MKSFIIGAVAVLMSCSFVSGAPSTGSGNSKGIEKPKEYQLPKDPKAVVISLNFKGGYGPRRKSNSPTLSILANGTVLMPNNYGLSKDIKTEMSKLELQELLRFIIEENQFLKYDNAKVAAAKKKALQPKPGGMVSRLRVADAATTVIYLHAEGKEVEASEYALSMYAGGAFKEVKELQQLLAIQKRLQQVMKIATGGGIENVMKILKEANVHLKKKYPQAKPFTIKDFQSARVKADGSKYYSFNWFKRGPKGNSKANTYAHVRFQIPVKGDPKITVSAKLK</sequence>
<gene>
    <name evidence="1" type="ORF">MNBD_PLANCTO02-1319</name>
</gene>
<reference evidence="1" key="1">
    <citation type="submission" date="2018-06" db="EMBL/GenBank/DDBJ databases">
        <authorList>
            <person name="Zhirakovskaya E."/>
        </authorList>
    </citation>
    <scope>NUCLEOTIDE SEQUENCE</scope>
</reference>
<name>A0A3B1E4J0_9ZZZZ</name>
<accession>A0A3B1E4J0</accession>